<dbReference type="InterPro" id="IPR058647">
    <property type="entry name" value="BSH_CzcB-like"/>
</dbReference>
<evidence type="ECO:0000256" key="1">
    <source>
        <dbReference type="ARBA" id="ARBA00009477"/>
    </source>
</evidence>
<dbReference type="AlphaFoldDB" id="A0A239HGT6"/>
<organism evidence="5 6">
    <name type="scientific">Granulicella rosea</name>
    <dbReference type="NCBI Taxonomy" id="474952"/>
    <lineage>
        <taxon>Bacteria</taxon>
        <taxon>Pseudomonadati</taxon>
        <taxon>Acidobacteriota</taxon>
        <taxon>Terriglobia</taxon>
        <taxon>Terriglobales</taxon>
        <taxon>Acidobacteriaceae</taxon>
        <taxon>Granulicella</taxon>
    </lineage>
</organism>
<feature type="domain" description="CusB-like beta-barrel" evidence="2">
    <location>
        <begin position="252"/>
        <end position="321"/>
    </location>
</feature>
<dbReference type="InterPro" id="IPR058792">
    <property type="entry name" value="Beta-barrel_RND_2"/>
</dbReference>
<dbReference type="InterPro" id="IPR058627">
    <property type="entry name" value="MdtA-like_C"/>
</dbReference>
<feature type="domain" description="CzcB-like barrel-sandwich hybrid" evidence="4">
    <location>
        <begin position="69"/>
        <end position="228"/>
    </location>
</feature>
<dbReference type="InterPro" id="IPR006143">
    <property type="entry name" value="RND_pump_MFP"/>
</dbReference>
<dbReference type="GO" id="GO:0015562">
    <property type="term" value="F:efflux transmembrane transporter activity"/>
    <property type="evidence" value="ECO:0007669"/>
    <property type="project" value="TreeGrafter"/>
</dbReference>
<dbReference type="Proteomes" id="UP000198356">
    <property type="component" value="Unassembled WGS sequence"/>
</dbReference>
<evidence type="ECO:0000259" key="2">
    <source>
        <dbReference type="Pfam" id="PF25954"/>
    </source>
</evidence>
<feature type="domain" description="Multidrug resistance protein MdtA-like C-terminal permuted SH3" evidence="3">
    <location>
        <begin position="327"/>
        <end position="385"/>
    </location>
</feature>
<sequence>MRSKRLLVVALFLAVAFLLFYFVHIHHRDEAAAEAPAAPPAVSVATAQAGFIANQLTVAGVFQPFQEIDVHGKVSGYIRHIYVDIGDRVRQGQTLAVLEVPELQAEVAGAQAGVTQTQQNIVRLQNEVAREQAGYAAVHANYVRLKQASDQQPGLVAAQELDDALAKDRSAASQVDAAKSAVAAAQGQLGVSRAENLRVSSMEQYATITAPYNGVITMRYADTGALIPAGTAEGLNQAVVRLAQSDVLRLRMPVPERDVPLVHIGSVVTVHVQATGQQFPGTVVRFTRDVSNSTRTMMTEVDVNNPDLTLTPGMYADVTFNLEQKNNALIVPASAVIQGDQPSVMLVDSNNTVQKRPVVLGISGANSQEVSSGLQPGDRVIIGGMSALQPGQKVTPQAAKNDLANYQKELQKGGQ</sequence>
<dbReference type="OrthoDB" id="7422354at2"/>
<dbReference type="GO" id="GO:1990281">
    <property type="term" value="C:efflux pump complex"/>
    <property type="evidence" value="ECO:0007669"/>
    <property type="project" value="TreeGrafter"/>
</dbReference>
<dbReference type="PANTHER" id="PTHR30469">
    <property type="entry name" value="MULTIDRUG RESISTANCE PROTEIN MDTA"/>
    <property type="match status" value="1"/>
</dbReference>
<dbReference type="RefSeq" id="WP_089407881.1">
    <property type="nucleotide sequence ID" value="NZ_FZOU01000002.1"/>
</dbReference>
<dbReference type="EMBL" id="FZOU01000002">
    <property type="protein sequence ID" value="SNS80258.1"/>
    <property type="molecule type" value="Genomic_DNA"/>
</dbReference>
<evidence type="ECO:0000259" key="4">
    <source>
        <dbReference type="Pfam" id="PF25973"/>
    </source>
</evidence>
<evidence type="ECO:0000313" key="6">
    <source>
        <dbReference type="Proteomes" id="UP000198356"/>
    </source>
</evidence>
<evidence type="ECO:0000313" key="5">
    <source>
        <dbReference type="EMBL" id="SNS80258.1"/>
    </source>
</evidence>
<dbReference type="FunFam" id="2.40.30.170:FF:000010">
    <property type="entry name" value="Efflux RND transporter periplasmic adaptor subunit"/>
    <property type="match status" value="1"/>
</dbReference>
<dbReference type="Gene3D" id="1.10.287.470">
    <property type="entry name" value="Helix hairpin bin"/>
    <property type="match status" value="1"/>
</dbReference>
<dbReference type="NCBIfam" id="TIGR01730">
    <property type="entry name" value="RND_mfp"/>
    <property type="match status" value="1"/>
</dbReference>
<keyword evidence="6" id="KW-1185">Reference proteome</keyword>
<dbReference type="Pfam" id="PF25973">
    <property type="entry name" value="BSH_CzcB"/>
    <property type="match status" value="1"/>
</dbReference>
<dbReference type="Gene3D" id="2.40.30.170">
    <property type="match status" value="1"/>
</dbReference>
<comment type="similarity">
    <text evidence="1">Belongs to the membrane fusion protein (MFP) (TC 8.A.1) family.</text>
</comment>
<evidence type="ECO:0000259" key="3">
    <source>
        <dbReference type="Pfam" id="PF25967"/>
    </source>
</evidence>
<reference evidence="5 6" key="1">
    <citation type="submission" date="2017-06" db="EMBL/GenBank/DDBJ databases">
        <authorList>
            <person name="Kim H.J."/>
            <person name="Triplett B.A."/>
        </authorList>
    </citation>
    <scope>NUCLEOTIDE SEQUENCE [LARGE SCALE GENOMIC DNA]</scope>
    <source>
        <strain evidence="5 6">DSM 18704</strain>
    </source>
</reference>
<dbReference type="SUPFAM" id="SSF111369">
    <property type="entry name" value="HlyD-like secretion proteins"/>
    <property type="match status" value="1"/>
</dbReference>
<accession>A0A239HGT6</accession>
<dbReference type="Gene3D" id="2.40.420.20">
    <property type="match status" value="1"/>
</dbReference>
<dbReference type="Gene3D" id="2.40.50.100">
    <property type="match status" value="1"/>
</dbReference>
<gene>
    <name evidence="5" type="ORF">SAMN05421770_102391</name>
</gene>
<name>A0A239HGT6_9BACT</name>
<proteinExistence type="inferred from homology"/>
<dbReference type="Pfam" id="PF25954">
    <property type="entry name" value="Beta-barrel_RND_2"/>
    <property type="match status" value="1"/>
</dbReference>
<dbReference type="PANTHER" id="PTHR30469:SF37">
    <property type="entry name" value="RAGD PROTEIN"/>
    <property type="match status" value="1"/>
</dbReference>
<protein>
    <submittedName>
        <fullName evidence="5">RND family efflux transporter, MFP subunit</fullName>
    </submittedName>
</protein>
<dbReference type="Pfam" id="PF25967">
    <property type="entry name" value="RND-MFP_C"/>
    <property type="match status" value="1"/>
</dbReference>